<dbReference type="RefSeq" id="WP_011642180.1">
    <property type="nucleotide sequence ID" value="NC_008347.1"/>
</dbReference>
<dbReference type="InterPro" id="IPR011991">
    <property type="entry name" value="ArsR-like_HTH"/>
</dbReference>
<dbReference type="Gene3D" id="1.10.10.10">
    <property type="entry name" value="Winged helix-like DNA-binding domain superfamily/Winged helix DNA-binding domain"/>
    <property type="match status" value="1"/>
</dbReference>
<dbReference type="Pfam" id="PF01022">
    <property type="entry name" value="HTH_5"/>
    <property type="match status" value="1"/>
</dbReference>
<feature type="domain" description="HTH arsR-type" evidence="4">
    <location>
        <begin position="12"/>
        <end position="105"/>
    </location>
</feature>
<dbReference type="KEGG" id="mmr:Mmar10_0240"/>
<evidence type="ECO:0000256" key="2">
    <source>
        <dbReference type="ARBA" id="ARBA00023125"/>
    </source>
</evidence>
<keyword evidence="3" id="KW-0804">Transcription</keyword>
<dbReference type="SMART" id="SM00418">
    <property type="entry name" value="HTH_ARSR"/>
    <property type="match status" value="1"/>
</dbReference>
<dbReference type="SUPFAM" id="SSF46785">
    <property type="entry name" value="Winged helix' DNA-binding domain"/>
    <property type="match status" value="1"/>
</dbReference>
<name>Q0AT54_MARMM</name>
<dbReference type="GO" id="GO:0003700">
    <property type="term" value="F:DNA-binding transcription factor activity"/>
    <property type="evidence" value="ECO:0007669"/>
    <property type="project" value="InterPro"/>
</dbReference>
<dbReference type="InterPro" id="IPR036388">
    <property type="entry name" value="WH-like_DNA-bd_sf"/>
</dbReference>
<evidence type="ECO:0000256" key="1">
    <source>
        <dbReference type="ARBA" id="ARBA00023015"/>
    </source>
</evidence>
<dbReference type="PROSITE" id="PS50987">
    <property type="entry name" value="HTH_ARSR_2"/>
    <property type="match status" value="1"/>
</dbReference>
<dbReference type="InterPro" id="IPR001845">
    <property type="entry name" value="HTH_ArsR_DNA-bd_dom"/>
</dbReference>
<dbReference type="EMBL" id="CP000449">
    <property type="protein sequence ID" value="ABI64533.1"/>
    <property type="molecule type" value="Genomic_DNA"/>
</dbReference>
<dbReference type="NCBIfam" id="NF033788">
    <property type="entry name" value="HTH_metalloreg"/>
    <property type="match status" value="1"/>
</dbReference>
<dbReference type="GO" id="GO:0003677">
    <property type="term" value="F:DNA binding"/>
    <property type="evidence" value="ECO:0007669"/>
    <property type="project" value="UniProtKB-KW"/>
</dbReference>
<reference evidence="5 6" key="1">
    <citation type="submission" date="2006-08" db="EMBL/GenBank/DDBJ databases">
        <title>Complete sequence of Maricaulis maris MCS10.</title>
        <authorList>
            <consortium name="US DOE Joint Genome Institute"/>
            <person name="Copeland A."/>
            <person name="Lucas S."/>
            <person name="Lapidus A."/>
            <person name="Barry K."/>
            <person name="Detter J.C."/>
            <person name="Glavina del Rio T."/>
            <person name="Hammon N."/>
            <person name="Israni S."/>
            <person name="Dalin E."/>
            <person name="Tice H."/>
            <person name="Pitluck S."/>
            <person name="Saunders E."/>
            <person name="Brettin T."/>
            <person name="Bruce D."/>
            <person name="Han C."/>
            <person name="Tapia R."/>
            <person name="Gilna P."/>
            <person name="Schmutz J."/>
            <person name="Larimer F."/>
            <person name="Land M."/>
            <person name="Hauser L."/>
            <person name="Kyrpides N."/>
            <person name="Mikhailova N."/>
            <person name="Viollier P."/>
            <person name="Stephens C."/>
            <person name="Richardson P."/>
        </authorList>
    </citation>
    <scope>NUCLEOTIDE SEQUENCE [LARGE SCALE GENOMIC DNA]</scope>
    <source>
        <strain evidence="5 6">MCS10</strain>
    </source>
</reference>
<dbReference type="Proteomes" id="UP000001964">
    <property type="component" value="Chromosome"/>
</dbReference>
<dbReference type="AlphaFoldDB" id="Q0AT54"/>
<dbReference type="PANTHER" id="PTHR33154">
    <property type="entry name" value="TRANSCRIPTIONAL REGULATOR, ARSR FAMILY"/>
    <property type="match status" value="1"/>
</dbReference>
<evidence type="ECO:0000259" key="4">
    <source>
        <dbReference type="PROSITE" id="PS50987"/>
    </source>
</evidence>
<dbReference type="CDD" id="cd00090">
    <property type="entry name" value="HTH_ARSR"/>
    <property type="match status" value="1"/>
</dbReference>
<proteinExistence type="predicted"/>
<dbReference type="OrthoDB" id="194599at2"/>
<evidence type="ECO:0000256" key="3">
    <source>
        <dbReference type="ARBA" id="ARBA00023163"/>
    </source>
</evidence>
<evidence type="ECO:0000313" key="5">
    <source>
        <dbReference type="EMBL" id="ABI64533.1"/>
    </source>
</evidence>
<dbReference type="PRINTS" id="PR00778">
    <property type="entry name" value="HTHARSR"/>
</dbReference>
<keyword evidence="6" id="KW-1185">Reference proteome</keyword>
<sequence length="110" mass="11828">MPDTNSSPLHELQQQAGEAASLLKLLANERRLLILCHLVGGEATVSELREVAGLSQSAASQHLAKMRADGLVEGRKTGLQVHYSIADPRLVGILSHLKAQFCTAAEAFDR</sequence>
<dbReference type="eggNOG" id="COG0640">
    <property type="taxonomic scope" value="Bacteria"/>
</dbReference>
<protein>
    <submittedName>
        <fullName evidence="5">Transcriptional regulator, ArsR family</fullName>
    </submittedName>
</protein>
<evidence type="ECO:0000313" key="6">
    <source>
        <dbReference type="Proteomes" id="UP000001964"/>
    </source>
</evidence>
<keyword evidence="1" id="KW-0805">Transcription regulation</keyword>
<dbReference type="PANTHER" id="PTHR33154:SF28">
    <property type="entry name" value="HTH-TYPE TRANSCRIPTIONAL REGULATOR YGAV-RELATED"/>
    <property type="match status" value="1"/>
</dbReference>
<dbReference type="InterPro" id="IPR036390">
    <property type="entry name" value="WH_DNA-bd_sf"/>
</dbReference>
<dbReference type="HOGENOM" id="CLU_097806_6_4_5"/>
<keyword evidence="2" id="KW-0238">DNA-binding</keyword>
<gene>
    <name evidence="5" type="ordered locus">Mmar10_0240</name>
</gene>
<dbReference type="STRING" id="394221.Mmar10_0240"/>
<organism evidence="5 6">
    <name type="scientific">Maricaulis maris (strain MCS10)</name>
    <name type="common">Caulobacter maris</name>
    <dbReference type="NCBI Taxonomy" id="394221"/>
    <lineage>
        <taxon>Bacteria</taxon>
        <taxon>Pseudomonadati</taxon>
        <taxon>Pseudomonadota</taxon>
        <taxon>Alphaproteobacteria</taxon>
        <taxon>Maricaulales</taxon>
        <taxon>Maricaulaceae</taxon>
        <taxon>Maricaulis</taxon>
    </lineage>
</organism>
<dbReference type="InterPro" id="IPR051081">
    <property type="entry name" value="HTH_MetalResp_TranReg"/>
</dbReference>
<accession>Q0AT54</accession>